<dbReference type="CDD" id="cd15482">
    <property type="entry name" value="Sialidase_non-viral"/>
    <property type="match status" value="1"/>
</dbReference>
<dbReference type="Proteomes" id="UP000283522">
    <property type="component" value="Unassembled WGS sequence"/>
</dbReference>
<evidence type="ECO:0000313" key="2">
    <source>
        <dbReference type="EMBL" id="RIW13200.1"/>
    </source>
</evidence>
<protein>
    <submittedName>
        <fullName evidence="2">Exo-alpha-sialidase</fullName>
    </submittedName>
</protein>
<evidence type="ECO:0000259" key="1">
    <source>
        <dbReference type="Pfam" id="PF13088"/>
    </source>
</evidence>
<dbReference type="InterPro" id="IPR011040">
    <property type="entry name" value="Sialidase"/>
</dbReference>
<feature type="domain" description="Sialidase" evidence="1">
    <location>
        <begin position="47"/>
        <end position="149"/>
    </location>
</feature>
<gene>
    <name evidence="2" type="ORF">D0X99_17340</name>
</gene>
<dbReference type="SUPFAM" id="SSF50939">
    <property type="entry name" value="Sialidases"/>
    <property type="match status" value="1"/>
</dbReference>
<feature type="domain" description="Sialidase" evidence="1">
    <location>
        <begin position="208"/>
        <end position="365"/>
    </location>
</feature>
<keyword evidence="3" id="KW-1185">Reference proteome</keyword>
<reference evidence="2 3" key="1">
    <citation type="submission" date="2018-09" db="EMBL/GenBank/DDBJ databases">
        <authorList>
            <person name="Wang X."/>
            <person name="Du Z."/>
        </authorList>
    </citation>
    <scope>NUCLEOTIDE SEQUENCE [LARGE SCALE GENOMIC DNA]</scope>
    <source>
        <strain evidence="2 3">N3</strain>
    </source>
</reference>
<sequence length="388" mass="43314">MGCFMIWIGTNPAFAQSPTLVTESSLEIFAPQDEHVHGSSLVALPNGDLLAVWFQGSGERTADDVRLMGSRKAKTSSTWSAPFLMADTPGIPDCNPVIFLNSKQELTLVWIAVLGNRWENSILRTRKSKNYLQTGAPIWNWQDNILLQPGEEFVKEVQNRFNELPESNLGWSQYAPSYEKLILEAVEDSKKRSIGWMTRIKPLVIGDKIILPLYSDGFNFSMMAISDDSGETWKPSLPLVGKGPIQPALALRNNGELVAMLRDSGDGPTFIQQSISKDQGKTWTAAIKTSIPNTASVELLRLADGRWLMIGNDLHDGRYRLALWTSLDEGLTWSTNPYYLENDKDKKGSFSYPSLIQDSNGTVHISYSKHFPTGKTIQYKSINPVKIN</sequence>
<dbReference type="PANTHER" id="PTHR43752:SF2">
    <property type="entry name" value="BNR_ASP-BOX REPEAT FAMILY PROTEIN"/>
    <property type="match status" value="1"/>
</dbReference>
<accession>A0A418PNK9</accession>
<dbReference type="OrthoDB" id="41724at2"/>
<organism evidence="2 3">
    <name type="scientific">Algoriphagus lacus</name>
    <dbReference type="NCBI Taxonomy" id="2056311"/>
    <lineage>
        <taxon>Bacteria</taxon>
        <taxon>Pseudomonadati</taxon>
        <taxon>Bacteroidota</taxon>
        <taxon>Cytophagia</taxon>
        <taxon>Cytophagales</taxon>
        <taxon>Cyclobacteriaceae</taxon>
        <taxon>Algoriphagus</taxon>
    </lineage>
</organism>
<dbReference type="PANTHER" id="PTHR43752">
    <property type="entry name" value="BNR/ASP-BOX REPEAT FAMILY PROTEIN"/>
    <property type="match status" value="1"/>
</dbReference>
<comment type="caution">
    <text evidence="2">The sequence shown here is derived from an EMBL/GenBank/DDBJ whole genome shotgun (WGS) entry which is preliminary data.</text>
</comment>
<dbReference type="Pfam" id="PF13088">
    <property type="entry name" value="BNR_2"/>
    <property type="match status" value="2"/>
</dbReference>
<dbReference type="AlphaFoldDB" id="A0A418PNK9"/>
<dbReference type="EMBL" id="QXML01000010">
    <property type="protein sequence ID" value="RIW13200.1"/>
    <property type="molecule type" value="Genomic_DNA"/>
</dbReference>
<name>A0A418PNK9_9BACT</name>
<proteinExistence type="predicted"/>
<dbReference type="InterPro" id="IPR036278">
    <property type="entry name" value="Sialidase_sf"/>
</dbReference>
<dbReference type="Gene3D" id="2.120.10.10">
    <property type="match status" value="2"/>
</dbReference>
<evidence type="ECO:0000313" key="3">
    <source>
        <dbReference type="Proteomes" id="UP000283522"/>
    </source>
</evidence>